<dbReference type="AlphaFoldDB" id="A0A7X0B3V0"/>
<dbReference type="Pfam" id="PF01571">
    <property type="entry name" value="GCV_T"/>
    <property type="match status" value="1"/>
</dbReference>
<keyword evidence="3" id="KW-0489">Methyltransferase</keyword>
<gene>
    <name evidence="3" type="ORF">FHS74_005842</name>
</gene>
<dbReference type="SUPFAM" id="SSF103025">
    <property type="entry name" value="Folate-binding domain"/>
    <property type="match status" value="1"/>
</dbReference>
<dbReference type="EMBL" id="JACIIZ010000028">
    <property type="protein sequence ID" value="MBB6255243.1"/>
    <property type="molecule type" value="Genomic_DNA"/>
</dbReference>
<dbReference type="Proteomes" id="UP000539175">
    <property type="component" value="Unassembled WGS sequence"/>
</dbReference>
<dbReference type="InterPro" id="IPR006222">
    <property type="entry name" value="GCVT_N"/>
</dbReference>
<sequence length="436" mass="48848">MQDGIDQAGSPMKLLWKANPPTQAVPVVKPEFTSWQKEQSAFEEGVLLYDLCHHMNDLFIDGPDAMKLLKAVSANDYEKFEIGQAKQFVPVNRAGQIITDGILMRMGENSFILSGVPASQTWVRYHADRGGYDVTYRADPDSANRKDGPPAMFRYQIQGPKAMEVVERALGAAPPRVKFFHSEEVTIAGRKLRAFRHGMAGQPGFEFLGNWEDNDVVKQALLDAGEPSGLVQVGGMAYYTNGIESGWIPTPTPAIYTDPELEDYRRFASLYSYEGKKPLHGSFYSENIEDYYISPYELGYGRSIAFNHDFIGREALEQAKDHVKRTRVTLVYNADDVREVMGDPGYLLRYPRDRVEINGALVGLAMYTANFARHGTLLSLALVDTRYAEPGTEVTVAWGEHPGPNGPIDAHRDFPRIRATVEASPYNQYARSGYRR</sequence>
<protein>
    <submittedName>
        <fullName evidence="3">Glycine cleavage system aminomethyltransferase T</fullName>
    </submittedName>
</protein>
<evidence type="ECO:0000259" key="2">
    <source>
        <dbReference type="Pfam" id="PF01571"/>
    </source>
</evidence>
<keyword evidence="3" id="KW-0808">Transferase</keyword>
<dbReference type="PANTHER" id="PTHR43757">
    <property type="entry name" value="AMINOMETHYLTRANSFERASE"/>
    <property type="match status" value="1"/>
</dbReference>
<reference evidence="3 4" key="1">
    <citation type="submission" date="2020-08" db="EMBL/GenBank/DDBJ databases">
        <title>Genomic Encyclopedia of Type Strains, Phase IV (KMG-IV): sequencing the most valuable type-strain genomes for metagenomic binning, comparative biology and taxonomic classification.</title>
        <authorList>
            <person name="Goeker M."/>
        </authorList>
    </citation>
    <scope>NUCLEOTIDE SEQUENCE [LARGE SCALE GENOMIC DNA]</scope>
    <source>
        <strain evidence="3 4">DSM 22198</strain>
    </source>
</reference>
<evidence type="ECO:0000313" key="3">
    <source>
        <dbReference type="EMBL" id="MBB6255243.1"/>
    </source>
</evidence>
<dbReference type="Gene3D" id="3.30.1360.120">
    <property type="entry name" value="Probable tRNA modification gtpase trme, domain 1"/>
    <property type="match status" value="1"/>
</dbReference>
<evidence type="ECO:0000256" key="1">
    <source>
        <dbReference type="PIRSR" id="PIRSR006487-1"/>
    </source>
</evidence>
<dbReference type="GO" id="GO:0008168">
    <property type="term" value="F:methyltransferase activity"/>
    <property type="evidence" value="ECO:0007669"/>
    <property type="project" value="UniProtKB-KW"/>
</dbReference>
<comment type="caution">
    <text evidence="3">The sequence shown here is derived from an EMBL/GenBank/DDBJ whole genome shotgun (WGS) entry which is preliminary data.</text>
</comment>
<accession>A0A7X0B3V0</accession>
<feature type="binding site" evidence="1">
    <location>
        <position position="206"/>
    </location>
    <ligand>
        <name>substrate</name>
    </ligand>
</feature>
<evidence type="ECO:0000313" key="4">
    <source>
        <dbReference type="Proteomes" id="UP000539175"/>
    </source>
</evidence>
<name>A0A7X0B3V0_9PROT</name>
<dbReference type="PIRSF" id="PIRSF006487">
    <property type="entry name" value="GcvT"/>
    <property type="match status" value="1"/>
</dbReference>
<feature type="domain" description="GCVT N-terminal" evidence="2">
    <location>
        <begin position="31"/>
        <end position="248"/>
    </location>
</feature>
<organism evidence="3 4">
    <name type="scientific">Nitrospirillum iridis</name>
    <dbReference type="NCBI Taxonomy" id="765888"/>
    <lineage>
        <taxon>Bacteria</taxon>
        <taxon>Pseudomonadati</taxon>
        <taxon>Pseudomonadota</taxon>
        <taxon>Alphaproteobacteria</taxon>
        <taxon>Rhodospirillales</taxon>
        <taxon>Azospirillaceae</taxon>
        <taxon>Nitrospirillum</taxon>
    </lineage>
</organism>
<dbReference type="InterPro" id="IPR028896">
    <property type="entry name" value="GcvT/YgfZ/DmdA"/>
</dbReference>
<dbReference type="GO" id="GO:0032259">
    <property type="term" value="P:methylation"/>
    <property type="evidence" value="ECO:0007669"/>
    <property type="project" value="UniProtKB-KW"/>
</dbReference>
<dbReference type="PANTHER" id="PTHR43757:SF2">
    <property type="entry name" value="AMINOMETHYLTRANSFERASE, MITOCHONDRIAL"/>
    <property type="match status" value="1"/>
</dbReference>
<proteinExistence type="predicted"/>
<dbReference type="InterPro" id="IPR027266">
    <property type="entry name" value="TrmE/GcvT-like"/>
</dbReference>
<dbReference type="RefSeq" id="WP_211106622.1">
    <property type="nucleotide sequence ID" value="NZ_JACIIZ010000028.1"/>
</dbReference>
<keyword evidence="4" id="KW-1185">Reference proteome</keyword>